<evidence type="ECO:0000256" key="2">
    <source>
        <dbReference type="ARBA" id="ARBA00022980"/>
    </source>
</evidence>
<accession>A0A072UZ40</accession>
<dbReference type="GO" id="GO:0006412">
    <property type="term" value="P:translation"/>
    <property type="evidence" value="ECO:0007669"/>
    <property type="project" value="InterPro"/>
</dbReference>
<dbReference type="STRING" id="3880.A0A072UZ40"/>
<reference evidence="6 9" key="1">
    <citation type="journal article" date="2011" name="Nature">
        <title>The Medicago genome provides insight into the evolution of rhizobial symbioses.</title>
        <authorList>
            <person name="Young N.D."/>
            <person name="Debelle F."/>
            <person name="Oldroyd G.E."/>
            <person name="Geurts R."/>
            <person name="Cannon S.B."/>
            <person name="Udvardi M.K."/>
            <person name="Benedito V.A."/>
            <person name="Mayer K.F."/>
            <person name="Gouzy J."/>
            <person name="Schoof H."/>
            <person name="Van de Peer Y."/>
            <person name="Proost S."/>
            <person name="Cook D.R."/>
            <person name="Meyers B.C."/>
            <person name="Spannagl M."/>
            <person name="Cheung F."/>
            <person name="De Mita S."/>
            <person name="Krishnakumar V."/>
            <person name="Gundlach H."/>
            <person name="Zhou S."/>
            <person name="Mudge J."/>
            <person name="Bharti A.K."/>
            <person name="Murray J.D."/>
            <person name="Naoumkina M.A."/>
            <person name="Rosen B."/>
            <person name="Silverstein K.A."/>
            <person name="Tang H."/>
            <person name="Rombauts S."/>
            <person name="Zhao P.X."/>
            <person name="Zhou P."/>
            <person name="Barbe V."/>
            <person name="Bardou P."/>
            <person name="Bechner M."/>
            <person name="Bellec A."/>
            <person name="Berger A."/>
            <person name="Berges H."/>
            <person name="Bidwell S."/>
            <person name="Bisseling T."/>
            <person name="Choisne N."/>
            <person name="Couloux A."/>
            <person name="Denny R."/>
            <person name="Deshpande S."/>
            <person name="Dai X."/>
            <person name="Doyle J.J."/>
            <person name="Dudez A.M."/>
            <person name="Farmer A.D."/>
            <person name="Fouteau S."/>
            <person name="Franken C."/>
            <person name="Gibelin C."/>
            <person name="Gish J."/>
            <person name="Goldstein S."/>
            <person name="Gonzalez A.J."/>
            <person name="Green P.J."/>
            <person name="Hallab A."/>
            <person name="Hartog M."/>
            <person name="Hua A."/>
            <person name="Humphray S.J."/>
            <person name="Jeong D.H."/>
            <person name="Jing Y."/>
            <person name="Jocker A."/>
            <person name="Kenton S.M."/>
            <person name="Kim D.J."/>
            <person name="Klee K."/>
            <person name="Lai H."/>
            <person name="Lang C."/>
            <person name="Lin S."/>
            <person name="Macmil S.L."/>
            <person name="Magdelenat G."/>
            <person name="Matthews L."/>
            <person name="McCorrison J."/>
            <person name="Monaghan E.L."/>
            <person name="Mun J.H."/>
            <person name="Najar F.Z."/>
            <person name="Nicholson C."/>
            <person name="Noirot C."/>
            <person name="O'Bleness M."/>
            <person name="Paule C.R."/>
            <person name="Poulain J."/>
            <person name="Prion F."/>
            <person name="Qin B."/>
            <person name="Qu C."/>
            <person name="Retzel E.F."/>
            <person name="Riddle C."/>
            <person name="Sallet E."/>
            <person name="Samain S."/>
            <person name="Samson N."/>
            <person name="Sanders I."/>
            <person name="Saurat O."/>
            <person name="Scarpelli C."/>
            <person name="Schiex T."/>
            <person name="Segurens B."/>
            <person name="Severin A.J."/>
            <person name="Sherrier D.J."/>
            <person name="Shi R."/>
            <person name="Sims S."/>
            <person name="Singer S.R."/>
            <person name="Sinharoy S."/>
            <person name="Sterck L."/>
            <person name="Viollet A."/>
            <person name="Wang B.B."/>
            <person name="Wang K."/>
            <person name="Wang M."/>
            <person name="Wang X."/>
            <person name="Warfsmann J."/>
            <person name="Weissenbach J."/>
            <person name="White D.D."/>
            <person name="White J.D."/>
            <person name="Wiley G.B."/>
            <person name="Wincker P."/>
            <person name="Xing Y."/>
            <person name="Yang L."/>
            <person name="Yao Z."/>
            <person name="Ying F."/>
            <person name="Zhai J."/>
            <person name="Zhou L."/>
            <person name="Zuber A."/>
            <person name="Denarie J."/>
            <person name="Dixon R.A."/>
            <person name="May G.D."/>
            <person name="Schwartz D.C."/>
            <person name="Rogers J."/>
            <person name="Quetier F."/>
            <person name="Town C.D."/>
            <person name="Roe B.A."/>
        </authorList>
    </citation>
    <scope>NUCLEOTIDE SEQUENCE [LARGE SCALE GENOMIC DNA]</scope>
    <source>
        <strain evidence="6">A17</strain>
        <strain evidence="8 9">cv. Jemalong A17</strain>
    </source>
</reference>
<organism evidence="6 9">
    <name type="scientific">Medicago truncatula</name>
    <name type="common">Barrel medic</name>
    <name type="synonym">Medicago tribuloides</name>
    <dbReference type="NCBI Taxonomy" id="3880"/>
    <lineage>
        <taxon>Eukaryota</taxon>
        <taxon>Viridiplantae</taxon>
        <taxon>Streptophyta</taxon>
        <taxon>Embryophyta</taxon>
        <taxon>Tracheophyta</taxon>
        <taxon>Spermatophyta</taxon>
        <taxon>Magnoliopsida</taxon>
        <taxon>eudicotyledons</taxon>
        <taxon>Gunneridae</taxon>
        <taxon>Pentapetalae</taxon>
        <taxon>rosids</taxon>
        <taxon>fabids</taxon>
        <taxon>Fabales</taxon>
        <taxon>Fabaceae</taxon>
        <taxon>Papilionoideae</taxon>
        <taxon>50 kb inversion clade</taxon>
        <taxon>NPAAA clade</taxon>
        <taxon>Hologalegina</taxon>
        <taxon>IRL clade</taxon>
        <taxon>Trifolieae</taxon>
        <taxon>Medicago</taxon>
    </lineage>
</organism>
<name>A0A072UZ40_MEDTR</name>
<evidence type="ECO:0000256" key="1">
    <source>
        <dbReference type="ARBA" id="ARBA00005251"/>
    </source>
</evidence>
<dbReference type="InterPro" id="IPR023035">
    <property type="entry name" value="Ribosomal_uS9_bac/plastid"/>
</dbReference>
<dbReference type="FunFam" id="3.30.230.10:FF:000034">
    <property type="entry name" value="30S ribosomal protein S9"/>
    <property type="match status" value="1"/>
</dbReference>
<evidence type="ECO:0000256" key="4">
    <source>
        <dbReference type="RuleBase" id="RU003815"/>
    </source>
</evidence>
<dbReference type="EMBL" id="CM001219">
    <property type="protein sequence ID" value="KEH35069.1"/>
    <property type="molecule type" value="Genomic_DNA"/>
</dbReference>
<evidence type="ECO:0000313" key="9">
    <source>
        <dbReference type="Proteomes" id="UP000002051"/>
    </source>
</evidence>
<dbReference type="EMBL" id="PSQE01000003">
    <property type="protein sequence ID" value="RHN68813.1"/>
    <property type="molecule type" value="Genomic_DNA"/>
</dbReference>
<evidence type="ECO:0000256" key="3">
    <source>
        <dbReference type="ARBA" id="ARBA00023274"/>
    </source>
</evidence>
<dbReference type="HOGENOM" id="CLU_046483_5_1_1"/>
<dbReference type="PANTHER" id="PTHR21569">
    <property type="entry name" value="RIBOSOMAL PROTEIN S9"/>
    <property type="match status" value="1"/>
</dbReference>
<comment type="similarity">
    <text evidence="1 4">Belongs to the universal ribosomal protein uS9 family.</text>
</comment>
<dbReference type="NCBIfam" id="NF001099">
    <property type="entry name" value="PRK00132.1"/>
    <property type="match status" value="1"/>
</dbReference>
<keyword evidence="9" id="KW-1185">Reference proteome</keyword>
<dbReference type="InterPro" id="IPR014721">
    <property type="entry name" value="Ribsml_uS5_D2-typ_fold_subgr"/>
</dbReference>
<dbReference type="InterPro" id="IPR000754">
    <property type="entry name" value="Ribosomal_uS9"/>
</dbReference>
<dbReference type="Gene3D" id="3.30.230.10">
    <property type="match status" value="1"/>
</dbReference>
<dbReference type="Proteomes" id="UP000265566">
    <property type="component" value="Chromosome 3"/>
</dbReference>
<dbReference type="GO" id="GO:0003735">
    <property type="term" value="F:structural constituent of ribosome"/>
    <property type="evidence" value="ECO:0000318"/>
    <property type="project" value="GO_Central"/>
</dbReference>
<dbReference type="EnsemblPlants" id="KEH35069">
    <property type="protein sequence ID" value="KEH35069"/>
    <property type="gene ID" value="MTR_3g078370"/>
</dbReference>
<dbReference type="Proteomes" id="UP000002051">
    <property type="component" value="Chromosome 3"/>
</dbReference>
<dbReference type="PROSITE" id="PS00360">
    <property type="entry name" value="RIBOSOMAL_S9"/>
    <property type="match status" value="1"/>
</dbReference>
<feature type="region of interest" description="Disordered" evidence="5">
    <location>
        <begin position="124"/>
        <end position="146"/>
    </location>
</feature>
<sequence>MLSRLIPKKPSHILRFLSLPSKNPNFPNSPINPHFTVFPKPYSSNNNNNNNKDPLSVWKDFGEAEEKFNKLFDEESGNLDGMNDGEGGERVRKEVDDEQKWYLEEKGIDNEDEDALFKGIDKETEVKDSGSGDFGDHIGVGADNVDEPWNLKEDTGDVFGFKEDDDVSKEQDVGELNVVEGPSQEEVQKLEKEEKELIAVLEGTKAFGDLIAASGITDEMLESLIALKDLKDVDGLPPLSEIEQMRYERNTGISTRGEMERLKQEEAAKARVRQVDDKGRAYGTGRRKCSIARVWVQPGNGKFMVNDKEFDVYFPMLDHRATLLRPFSETKTLGLWDVNCTVKGGGVSGQVGAIRLGVSRALQSWEPDLRPALRSVGFLTRDSRVVERKKPGKAKARKSFQWVKR</sequence>
<reference evidence="6 9" key="2">
    <citation type="journal article" date="2014" name="BMC Genomics">
        <title>An improved genome release (version Mt4.0) for the model legume Medicago truncatula.</title>
        <authorList>
            <person name="Tang H."/>
            <person name="Krishnakumar V."/>
            <person name="Bidwell S."/>
            <person name="Rosen B."/>
            <person name="Chan A."/>
            <person name="Zhou S."/>
            <person name="Gentzbittel L."/>
            <person name="Childs K.L."/>
            <person name="Yandell M."/>
            <person name="Gundlach H."/>
            <person name="Mayer K.F."/>
            <person name="Schwartz D.C."/>
            <person name="Town C.D."/>
        </authorList>
    </citation>
    <scope>GENOME REANNOTATION</scope>
    <source>
        <strain evidence="6">A17</strain>
        <strain evidence="8 9">cv. Jemalong A17</strain>
    </source>
</reference>
<dbReference type="InterPro" id="IPR020574">
    <property type="entry name" value="Ribosomal_uS9_CS"/>
</dbReference>
<reference evidence="7" key="4">
    <citation type="journal article" date="2018" name="Nat. Plants">
        <title>Whole-genome landscape of Medicago truncatula symbiotic genes.</title>
        <authorList>
            <person name="Pecrix Y."/>
            <person name="Gamas P."/>
            <person name="Carrere S."/>
        </authorList>
    </citation>
    <scope>NUCLEOTIDE SEQUENCE</scope>
    <source>
        <tissue evidence="7">Leaves</tissue>
    </source>
</reference>
<evidence type="ECO:0000313" key="8">
    <source>
        <dbReference type="EnsemblPlants" id="KEH35069"/>
    </source>
</evidence>
<keyword evidence="3 4" id="KW-0687">Ribonucleoprotein</keyword>
<dbReference type="PANTHER" id="PTHR21569:SF1">
    <property type="entry name" value="SMALL RIBOSOMAL SUBUNIT PROTEIN US9M"/>
    <property type="match status" value="1"/>
</dbReference>
<feature type="compositionally biased region" description="Basic and acidic residues" evidence="5">
    <location>
        <begin position="124"/>
        <end position="136"/>
    </location>
</feature>
<evidence type="ECO:0000313" key="7">
    <source>
        <dbReference type="EMBL" id="RHN68813.1"/>
    </source>
</evidence>
<dbReference type="GO" id="GO:0022627">
    <property type="term" value="C:cytosolic small ribosomal subunit"/>
    <property type="evidence" value="ECO:0000318"/>
    <property type="project" value="GO_Central"/>
</dbReference>
<proteinExistence type="inferred from homology"/>
<protein>
    <submittedName>
        <fullName evidence="6">30S ribosomal protein S9P</fullName>
    </submittedName>
    <submittedName>
        <fullName evidence="7">Putative ribosomal protein S9</fullName>
    </submittedName>
</protein>
<dbReference type="Gramene" id="rna17221">
    <property type="protein sequence ID" value="RHN68813.1"/>
    <property type="gene ID" value="gene17221"/>
</dbReference>
<dbReference type="InterPro" id="IPR020568">
    <property type="entry name" value="Ribosomal_Su5_D2-typ_SF"/>
</dbReference>
<dbReference type="SUPFAM" id="SSF54211">
    <property type="entry name" value="Ribosomal protein S5 domain 2-like"/>
    <property type="match status" value="1"/>
</dbReference>
<dbReference type="GO" id="GO:0003723">
    <property type="term" value="F:RNA binding"/>
    <property type="evidence" value="ECO:0000318"/>
    <property type="project" value="GO_Central"/>
</dbReference>
<evidence type="ECO:0000313" key="6">
    <source>
        <dbReference type="EMBL" id="KEH35069.1"/>
    </source>
</evidence>
<dbReference type="OrthoDB" id="10254627at2759"/>
<evidence type="ECO:0000256" key="5">
    <source>
        <dbReference type="SAM" id="MobiDB-lite"/>
    </source>
</evidence>
<dbReference type="Pfam" id="PF00380">
    <property type="entry name" value="Ribosomal_S9"/>
    <property type="match status" value="1"/>
</dbReference>
<gene>
    <name evidence="8" type="primary">25489557</name>
    <name evidence="6" type="ordered locus">MTR_3g078370</name>
    <name evidence="7" type="ORF">MtrunA17_Chr3g0118021</name>
</gene>
<keyword evidence="2 4" id="KW-0689">Ribosomal protein</keyword>
<reference evidence="8" key="3">
    <citation type="submission" date="2015-04" db="UniProtKB">
        <authorList>
            <consortium name="EnsemblPlants"/>
        </authorList>
    </citation>
    <scope>IDENTIFICATION</scope>
    <source>
        <strain evidence="8">cv. Jemalong A17</strain>
    </source>
</reference>
<dbReference type="HAMAP" id="MF_00532_B">
    <property type="entry name" value="Ribosomal_uS9_B"/>
    <property type="match status" value="1"/>
</dbReference>
<dbReference type="KEGG" id="mtr:25489557"/>
<dbReference type="AlphaFoldDB" id="A0A072UZ40"/>